<evidence type="ECO:0000313" key="2">
    <source>
        <dbReference type="Proteomes" id="UP000054270"/>
    </source>
</evidence>
<keyword evidence="2" id="KW-1185">Reference proteome</keyword>
<dbReference type="OrthoDB" id="2690420at2759"/>
<dbReference type="AlphaFoldDB" id="A0A0D2MCF4"/>
<reference evidence="2" key="1">
    <citation type="submission" date="2014-04" db="EMBL/GenBank/DDBJ databases">
        <title>Evolutionary Origins and Diversification of the Mycorrhizal Mutualists.</title>
        <authorList>
            <consortium name="DOE Joint Genome Institute"/>
            <consortium name="Mycorrhizal Genomics Consortium"/>
            <person name="Kohler A."/>
            <person name="Kuo A."/>
            <person name="Nagy L.G."/>
            <person name="Floudas D."/>
            <person name="Copeland A."/>
            <person name="Barry K.W."/>
            <person name="Cichocki N."/>
            <person name="Veneault-Fourrey C."/>
            <person name="LaButti K."/>
            <person name="Lindquist E.A."/>
            <person name="Lipzen A."/>
            <person name="Lundell T."/>
            <person name="Morin E."/>
            <person name="Murat C."/>
            <person name="Riley R."/>
            <person name="Ohm R."/>
            <person name="Sun H."/>
            <person name="Tunlid A."/>
            <person name="Henrissat B."/>
            <person name="Grigoriev I.V."/>
            <person name="Hibbett D.S."/>
            <person name="Martin F."/>
        </authorList>
    </citation>
    <scope>NUCLEOTIDE SEQUENCE [LARGE SCALE GENOMIC DNA]</scope>
    <source>
        <strain evidence="2">FD-334 SS-4</strain>
    </source>
</reference>
<name>A0A0D2MCF4_HYPSF</name>
<sequence length="438" mass="47452">MHTSPLFLLPHAASGLLTPTDCAPSASDIANISSVDAEVAHKVQTFARGLLRSLLTPSPQILRNLVARAAATAVLHVRHAIRIRAAARVAADSQPARPIASYMTSSSWLSDAAALRTSITMTALPFLQAKYWAKLQRLKLAYSMPLAFARDMPDPNGLYSKFFEKQLGLSNILVNPPPILGQNQDVIKSQRYGERPAHLAPVSLEVYAPPFPPSLQIVKLAHPYAARKSAFAHAGLKLAAFAIVHDGGVLADNAQCISALPLHFKIKATLAVSADAHALFLPPSPHPSVPRSSHRCKVPRPRLRSQVAEINLTLLRSCTSAPRLDPPLRIHRSFLRKRMNGDKIMGANAGGEARYALLGLAFQGSYAQKNKALVHAIITAHNGMIAHSQLIYFPDVAFFTSPIPPHIIVVAILYGHISYADCLPPPVALDMIPRLCKQ</sequence>
<gene>
    <name evidence="1" type="ORF">HYPSUDRAFT_203291</name>
</gene>
<organism evidence="1 2">
    <name type="scientific">Hypholoma sublateritium (strain FD-334 SS-4)</name>
    <dbReference type="NCBI Taxonomy" id="945553"/>
    <lineage>
        <taxon>Eukaryota</taxon>
        <taxon>Fungi</taxon>
        <taxon>Dikarya</taxon>
        <taxon>Basidiomycota</taxon>
        <taxon>Agaricomycotina</taxon>
        <taxon>Agaricomycetes</taxon>
        <taxon>Agaricomycetidae</taxon>
        <taxon>Agaricales</taxon>
        <taxon>Agaricineae</taxon>
        <taxon>Strophariaceae</taxon>
        <taxon>Hypholoma</taxon>
    </lineage>
</organism>
<dbReference type="STRING" id="945553.A0A0D2MCF4"/>
<evidence type="ECO:0000313" key="1">
    <source>
        <dbReference type="EMBL" id="KJA21108.1"/>
    </source>
</evidence>
<dbReference type="EMBL" id="KN817561">
    <property type="protein sequence ID" value="KJA21108.1"/>
    <property type="molecule type" value="Genomic_DNA"/>
</dbReference>
<protein>
    <submittedName>
        <fullName evidence="1">Uncharacterized protein</fullName>
    </submittedName>
</protein>
<accession>A0A0D2MCF4</accession>
<dbReference type="Proteomes" id="UP000054270">
    <property type="component" value="Unassembled WGS sequence"/>
</dbReference>
<proteinExistence type="predicted"/>